<feature type="chain" id="PRO_5042908551" description="PpiC domain-containing protein" evidence="1">
    <location>
        <begin position="29"/>
        <end position="544"/>
    </location>
</feature>
<dbReference type="AlphaFoldDB" id="A0AAN5AKA4"/>
<evidence type="ECO:0008006" key="4">
    <source>
        <dbReference type="Google" id="ProtNLM"/>
    </source>
</evidence>
<evidence type="ECO:0000313" key="3">
    <source>
        <dbReference type="Proteomes" id="UP001310022"/>
    </source>
</evidence>
<keyword evidence="1" id="KW-0732">Signal</keyword>
<reference evidence="2 3" key="1">
    <citation type="submission" date="2021-12" db="EMBL/GenBank/DDBJ databases">
        <title>Genome sequencing of bacteria with rrn-lacking chromosome and rrn-plasmid.</title>
        <authorList>
            <person name="Anda M."/>
            <person name="Iwasaki W."/>
        </authorList>
    </citation>
    <scope>NUCLEOTIDE SEQUENCE [LARGE SCALE GENOMIC DNA]</scope>
    <source>
        <strain evidence="2 3">NBRC 15940</strain>
    </source>
</reference>
<evidence type="ECO:0000256" key="1">
    <source>
        <dbReference type="SAM" id="SignalP"/>
    </source>
</evidence>
<feature type="signal peptide" evidence="1">
    <location>
        <begin position="1"/>
        <end position="28"/>
    </location>
</feature>
<organism evidence="2 3">
    <name type="scientific">Persicobacter diffluens</name>
    <dbReference type="NCBI Taxonomy" id="981"/>
    <lineage>
        <taxon>Bacteria</taxon>
        <taxon>Pseudomonadati</taxon>
        <taxon>Bacteroidota</taxon>
        <taxon>Cytophagia</taxon>
        <taxon>Cytophagales</taxon>
        <taxon>Persicobacteraceae</taxon>
        <taxon>Persicobacter</taxon>
    </lineage>
</organism>
<name>A0AAN5AKA4_9BACT</name>
<dbReference type="Proteomes" id="UP001310022">
    <property type="component" value="Unassembled WGS sequence"/>
</dbReference>
<protein>
    <recommendedName>
        <fullName evidence="4">PpiC domain-containing protein</fullName>
    </recommendedName>
</protein>
<proteinExistence type="predicted"/>
<accession>A0AAN5AKA4</accession>
<evidence type="ECO:0000313" key="2">
    <source>
        <dbReference type="EMBL" id="GJM62635.1"/>
    </source>
</evidence>
<sequence length="544" mass="63555">MQTVVRNYIKTLLQLLTVLILTANFANGQTMDSTLKKLINNKIIEQKQVKDFEELLKKGDSKSKATYLYSLFQIEFKKLTGKYYSEIGTHLSFGDEKPKLAEQSKINEELIQYLSKLKSCDLISENQFIHFQSKVNNNEFIHSLQLLPTIIEQVVLKEHMNPDKLKVFADKLKSKEIVSLKYDNLIADIEQEKLQKPIDFLKYCNKAVIINEQDYPNEPQKYLELIHQKTASIIPELSFVNFEFQVVLDSSISDSDSKFYDFVVSLKSNGKKYKQKSSYHLYSPSKNQYYGNKIDQQEYYKIFNKILADLQSSYRLHEVKAYQGNAVEWKVFGIIALTKEQADLLHGGGVYFTPSYESFKNKLTSKKIEQTIEEYKNIGLLSHLTSEQIEKAKEKVSEQENSNLNDVLMAFPDVIYMFDTELGNLEDPYAELIREYKKISHDDFKATEISDNFDIEKKKKVELKFKIGNKSYSKMLKIENDWIDTEFFNFTKSVVSEQNLEGQFYELYSGGQEASIIYLTQEQYDYLRTNKLLVFGDEWRTEEE</sequence>
<gene>
    <name evidence="2" type="ORF">PEDI_31870</name>
</gene>
<comment type="caution">
    <text evidence="2">The sequence shown here is derived from an EMBL/GenBank/DDBJ whole genome shotgun (WGS) entry which is preliminary data.</text>
</comment>
<keyword evidence="3" id="KW-1185">Reference proteome</keyword>
<dbReference type="EMBL" id="BQKE01000002">
    <property type="protein sequence ID" value="GJM62635.1"/>
    <property type="molecule type" value="Genomic_DNA"/>
</dbReference>